<reference evidence="1 2" key="1">
    <citation type="submission" date="2015-09" db="EMBL/GenBank/DDBJ databases">
        <title>Sorangium comparison.</title>
        <authorList>
            <person name="Zaburannyi N."/>
            <person name="Bunk B."/>
            <person name="Overmann J."/>
            <person name="Mueller R."/>
        </authorList>
    </citation>
    <scope>NUCLEOTIDE SEQUENCE [LARGE SCALE GENOMIC DNA]</scope>
    <source>
        <strain evidence="1 2">So ce836</strain>
    </source>
</reference>
<evidence type="ECO:0000313" key="1">
    <source>
        <dbReference type="EMBL" id="AUX31937.1"/>
    </source>
</evidence>
<gene>
    <name evidence="1" type="ORF">SOCE836_040720</name>
</gene>
<name>A0A4P2QP59_SORCE</name>
<organism evidence="1 2">
    <name type="scientific">Sorangium cellulosum</name>
    <name type="common">Polyangium cellulosum</name>
    <dbReference type="NCBI Taxonomy" id="56"/>
    <lineage>
        <taxon>Bacteria</taxon>
        <taxon>Pseudomonadati</taxon>
        <taxon>Myxococcota</taxon>
        <taxon>Polyangia</taxon>
        <taxon>Polyangiales</taxon>
        <taxon>Polyangiaceae</taxon>
        <taxon>Sorangium</taxon>
    </lineage>
</organism>
<sequence>MIGPDFLHVTPLSLPEVSVPTGTAAAITGTATRASTGILIQAPASNTADVYIGAAGVTASTGVILIPGGSISIELADASKVYAISGSANQKLRVLVV</sequence>
<evidence type="ECO:0008006" key="3">
    <source>
        <dbReference type="Google" id="ProtNLM"/>
    </source>
</evidence>
<protein>
    <recommendedName>
        <fullName evidence="3">IPT/TIG domain-containing protein</fullName>
    </recommendedName>
</protein>
<proteinExistence type="predicted"/>
<evidence type="ECO:0000313" key="2">
    <source>
        <dbReference type="Proteomes" id="UP000295497"/>
    </source>
</evidence>
<dbReference type="Proteomes" id="UP000295497">
    <property type="component" value="Chromosome"/>
</dbReference>
<accession>A0A4P2QP59</accession>
<dbReference type="EMBL" id="CP012672">
    <property type="protein sequence ID" value="AUX31937.1"/>
    <property type="molecule type" value="Genomic_DNA"/>
</dbReference>
<dbReference type="RefSeq" id="WP_129575636.1">
    <property type="nucleotide sequence ID" value="NZ_CP012672.1"/>
</dbReference>
<dbReference type="AlphaFoldDB" id="A0A4P2QP59"/>